<feature type="domain" description="NB-ARC" evidence="7">
    <location>
        <begin position="201"/>
        <end position="361"/>
    </location>
</feature>
<dbReference type="InterPro" id="IPR058922">
    <property type="entry name" value="WHD_DRP"/>
</dbReference>
<dbReference type="Gene3D" id="1.10.10.10">
    <property type="entry name" value="Winged helix-like DNA-binding domain superfamily/Winged helix DNA-binding domain"/>
    <property type="match status" value="1"/>
</dbReference>
<dbReference type="FunFam" id="1.10.10.10:FF:000322">
    <property type="entry name" value="Probable disease resistance protein At1g63360"/>
    <property type="match status" value="1"/>
</dbReference>
<dbReference type="GO" id="GO:0051707">
    <property type="term" value="P:response to other organism"/>
    <property type="evidence" value="ECO:0007669"/>
    <property type="project" value="UniProtKB-ARBA"/>
</dbReference>
<dbReference type="InterPro" id="IPR042197">
    <property type="entry name" value="Apaf_helical"/>
</dbReference>
<dbReference type="PRINTS" id="PR00364">
    <property type="entry name" value="DISEASERSIST"/>
</dbReference>
<dbReference type="PANTHER" id="PTHR36766">
    <property type="entry name" value="PLANT BROAD-SPECTRUM MILDEW RESISTANCE PROTEIN RPW8"/>
    <property type="match status" value="1"/>
</dbReference>
<evidence type="ECO:0000256" key="1">
    <source>
        <dbReference type="ARBA" id="ARBA00008894"/>
    </source>
</evidence>
<keyword evidence="5" id="KW-0611">Plant defense</keyword>
<evidence type="ECO:0000256" key="5">
    <source>
        <dbReference type="ARBA" id="ARBA00022821"/>
    </source>
</evidence>
<dbReference type="Pfam" id="PF23559">
    <property type="entry name" value="WHD_DRP"/>
    <property type="match status" value="1"/>
</dbReference>
<dbReference type="SUPFAM" id="SSF52058">
    <property type="entry name" value="L domain-like"/>
    <property type="match status" value="1"/>
</dbReference>
<evidence type="ECO:0000313" key="11">
    <source>
        <dbReference type="EMBL" id="KAL0339830.1"/>
    </source>
</evidence>
<keyword evidence="2" id="KW-0433">Leucine-rich repeat</keyword>
<evidence type="ECO:0000256" key="6">
    <source>
        <dbReference type="ARBA" id="ARBA00022840"/>
    </source>
</evidence>
<dbReference type="GO" id="GO:0006952">
    <property type="term" value="P:defense response"/>
    <property type="evidence" value="ECO:0007669"/>
    <property type="project" value="UniProtKB-KW"/>
</dbReference>
<dbReference type="Gene3D" id="3.80.10.10">
    <property type="entry name" value="Ribonuclease Inhibitor"/>
    <property type="match status" value="1"/>
</dbReference>
<dbReference type="InterPro" id="IPR032675">
    <property type="entry name" value="LRR_dom_sf"/>
</dbReference>
<evidence type="ECO:0000259" key="7">
    <source>
        <dbReference type="Pfam" id="PF00931"/>
    </source>
</evidence>
<dbReference type="GO" id="GO:0005524">
    <property type="term" value="F:ATP binding"/>
    <property type="evidence" value="ECO:0007669"/>
    <property type="project" value="UniProtKB-KW"/>
</dbReference>
<comment type="caution">
    <text evidence="11">The sequence shown here is derived from an EMBL/GenBank/DDBJ whole genome shotgun (WGS) entry which is preliminary data.</text>
</comment>
<evidence type="ECO:0000259" key="10">
    <source>
        <dbReference type="Pfam" id="PF25019"/>
    </source>
</evidence>
<dbReference type="InterPro" id="IPR002182">
    <property type="entry name" value="NB-ARC"/>
</dbReference>
<evidence type="ECO:0000256" key="4">
    <source>
        <dbReference type="ARBA" id="ARBA00022741"/>
    </source>
</evidence>
<dbReference type="InterPro" id="IPR027417">
    <property type="entry name" value="P-loop_NTPase"/>
</dbReference>
<dbReference type="Pfam" id="PF00931">
    <property type="entry name" value="NB-ARC"/>
    <property type="match status" value="1"/>
</dbReference>
<dbReference type="AlphaFoldDB" id="A0AAW2N8L0"/>
<proteinExistence type="inferred from homology"/>
<evidence type="ECO:0000259" key="9">
    <source>
        <dbReference type="Pfam" id="PF23559"/>
    </source>
</evidence>
<name>A0AAW2N8L0_SESRA</name>
<feature type="domain" description="Disease resistance N-terminal" evidence="8">
    <location>
        <begin position="15"/>
        <end position="104"/>
    </location>
</feature>
<reference evidence="11" key="1">
    <citation type="submission" date="2020-06" db="EMBL/GenBank/DDBJ databases">
        <authorList>
            <person name="Li T."/>
            <person name="Hu X."/>
            <person name="Zhang T."/>
            <person name="Song X."/>
            <person name="Zhang H."/>
            <person name="Dai N."/>
            <person name="Sheng W."/>
            <person name="Hou X."/>
            <person name="Wei L."/>
        </authorList>
    </citation>
    <scope>NUCLEOTIDE SEQUENCE</scope>
    <source>
        <strain evidence="11">G02</strain>
        <tissue evidence="11">Leaf</tissue>
    </source>
</reference>
<evidence type="ECO:0000256" key="2">
    <source>
        <dbReference type="ARBA" id="ARBA00022614"/>
    </source>
</evidence>
<comment type="similarity">
    <text evidence="1">Belongs to the disease resistance NB-LRR family.</text>
</comment>
<dbReference type="SUPFAM" id="SSF52540">
    <property type="entry name" value="P-loop containing nucleoside triphosphate hydrolases"/>
    <property type="match status" value="1"/>
</dbReference>
<reference evidence="11" key="2">
    <citation type="journal article" date="2024" name="Plant">
        <title>Genomic evolution and insights into agronomic trait innovations of Sesamum species.</title>
        <authorList>
            <person name="Miao H."/>
            <person name="Wang L."/>
            <person name="Qu L."/>
            <person name="Liu H."/>
            <person name="Sun Y."/>
            <person name="Le M."/>
            <person name="Wang Q."/>
            <person name="Wei S."/>
            <person name="Zheng Y."/>
            <person name="Lin W."/>
            <person name="Duan Y."/>
            <person name="Cao H."/>
            <person name="Xiong S."/>
            <person name="Wang X."/>
            <person name="Wei L."/>
            <person name="Li C."/>
            <person name="Ma Q."/>
            <person name="Ju M."/>
            <person name="Zhao R."/>
            <person name="Li G."/>
            <person name="Mu C."/>
            <person name="Tian Q."/>
            <person name="Mei H."/>
            <person name="Zhang T."/>
            <person name="Gao T."/>
            <person name="Zhang H."/>
        </authorList>
    </citation>
    <scope>NUCLEOTIDE SEQUENCE</scope>
    <source>
        <strain evidence="11">G02</strain>
    </source>
</reference>
<gene>
    <name evidence="11" type="ORF">Sradi_4499800</name>
</gene>
<evidence type="ECO:0000256" key="3">
    <source>
        <dbReference type="ARBA" id="ARBA00022737"/>
    </source>
</evidence>
<dbReference type="Pfam" id="PF18052">
    <property type="entry name" value="Rx_N"/>
    <property type="match status" value="1"/>
</dbReference>
<accession>A0AAW2N8L0</accession>
<dbReference type="InterPro" id="IPR041118">
    <property type="entry name" value="Rx_N"/>
</dbReference>
<evidence type="ECO:0000259" key="8">
    <source>
        <dbReference type="Pfam" id="PF18052"/>
    </source>
</evidence>
<keyword evidence="6" id="KW-0067">ATP-binding</keyword>
<dbReference type="Pfam" id="PF25019">
    <property type="entry name" value="LRR_R13L1-DRL21"/>
    <property type="match status" value="1"/>
</dbReference>
<dbReference type="PROSITE" id="PS51450">
    <property type="entry name" value="LRR"/>
    <property type="match status" value="1"/>
</dbReference>
<organism evidence="11">
    <name type="scientific">Sesamum radiatum</name>
    <name type="common">Black benniseed</name>
    <dbReference type="NCBI Taxonomy" id="300843"/>
    <lineage>
        <taxon>Eukaryota</taxon>
        <taxon>Viridiplantae</taxon>
        <taxon>Streptophyta</taxon>
        <taxon>Embryophyta</taxon>
        <taxon>Tracheophyta</taxon>
        <taxon>Spermatophyta</taxon>
        <taxon>Magnoliopsida</taxon>
        <taxon>eudicotyledons</taxon>
        <taxon>Gunneridae</taxon>
        <taxon>Pentapetalae</taxon>
        <taxon>asterids</taxon>
        <taxon>lamiids</taxon>
        <taxon>Lamiales</taxon>
        <taxon>Pedaliaceae</taxon>
        <taxon>Sesamum</taxon>
    </lineage>
</organism>
<dbReference type="Gene3D" id="3.40.50.300">
    <property type="entry name" value="P-loop containing nucleotide triphosphate hydrolases"/>
    <property type="match status" value="1"/>
</dbReference>
<keyword evidence="4" id="KW-0547">Nucleotide-binding</keyword>
<feature type="domain" description="Disease resistance protein winged helix" evidence="9">
    <location>
        <begin position="442"/>
        <end position="512"/>
    </location>
</feature>
<dbReference type="Gene3D" id="1.20.5.4130">
    <property type="match status" value="1"/>
</dbReference>
<dbReference type="EMBL" id="JACGWJ010000020">
    <property type="protein sequence ID" value="KAL0339830.1"/>
    <property type="molecule type" value="Genomic_DNA"/>
</dbReference>
<dbReference type="InterPro" id="IPR056789">
    <property type="entry name" value="LRR_R13L1-DRL21"/>
</dbReference>
<feature type="domain" description="R13L1/DRL21-like LRR repeat region" evidence="10">
    <location>
        <begin position="697"/>
        <end position="819"/>
    </location>
</feature>
<dbReference type="Gene3D" id="1.10.8.430">
    <property type="entry name" value="Helical domain of apoptotic protease-activating factors"/>
    <property type="match status" value="1"/>
</dbReference>
<dbReference type="InterPro" id="IPR036388">
    <property type="entry name" value="WH-like_DNA-bd_sf"/>
</dbReference>
<dbReference type="GO" id="GO:0043531">
    <property type="term" value="F:ADP binding"/>
    <property type="evidence" value="ECO:0007669"/>
    <property type="project" value="InterPro"/>
</dbReference>
<dbReference type="InterPro" id="IPR001611">
    <property type="entry name" value="Leu-rich_rpt"/>
</dbReference>
<sequence length="951" mass="108914">MDSVLQAGVISAPLQVIIDRLASFTVQETSQILGVDEEIRKLQRTLERIRAIVGHVEENRSIFSESHSAEAWEVWLKDVEELLYSADDLLDGVSLDLLKHRASRSAADGEDKQVRDMLLSSFKLTVPREISRIRQELGDIAKEMDAIFMIEVAKLGTDKQLKCRPVWRSSYSCGRSSLVDEECVVGRDRERTEIVGMLLDQELSRTNVSVIPIVGMGGIGKTTLAQIVYNDHRLVGKFDLKMWASVSMDFDTIRVTKSIIESASGERCKLSGLDPIQVSLQNLIRGKKFLLVLDDYWSEEYRDWDMLCSPFKVGARGSMIILTTRSRIVSRILGTVPSYCLESLNDENCWELMKQRVCANRTLEDNLERIGWIAKKCRGLPLAAKTLGSMLQFKDDPAEWRSILESEIWDLPQDKNDIFPALTLSYYHLPPQLKKCFTYCSIFPKNHAFEANELVLLWMAEGFVRPVGKIRPEDVGNDYFKGLLCRSFFQLSHVNVHGQNVYKMHDLIHDMAQLISTHACLRREDNHPTEECTSWRNTRHFSLHCKSIEPVILKGSVWYKNLRTFIVIHENFGNIQVSYDLFLKLKALRVLELSRLGLDELPDSIDHLKHLRYLNLSENHFRKLPESVTNLFGLQTLKLEQCLQLLELPSKMKNMVSLRHLHFDVRQLNCMPSEFGKLVNLQSLSAYIVGRSRGCGIGELKNMRFLRGSICIKNLENVSNVNEAKEAMLDAKPFLDKLELEWNDFGPNNNGEEILAGLHPHENLKELMMINYNGFLLPSWFSNPLCKLASIYLQSCHHHHILTPLGKLRHLKSLIIEDMYSLSHIGPEFVGFPSLESLAIKDMPSLISWSGFNGGFPCLSTLDINDCPRLTNLPSFMNTNLLRCLNISRCPEIRTLPDDGLPVSLQALTISESDLIRDRCRIEEGEDWYKIRSIPKIEIDYVEISWEMRRF</sequence>
<dbReference type="PANTHER" id="PTHR36766:SF70">
    <property type="entry name" value="DISEASE RESISTANCE PROTEIN RGA4"/>
    <property type="match status" value="1"/>
</dbReference>
<protein>
    <submittedName>
        <fullName evidence="11">Disease resistance protein RGA3</fullName>
    </submittedName>
</protein>
<keyword evidence="3" id="KW-0677">Repeat</keyword>